<dbReference type="InterPro" id="IPR038765">
    <property type="entry name" value="Papain-like_cys_pep_sf"/>
</dbReference>
<feature type="region of interest" description="Disordered" evidence="1">
    <location>
        <begin position="487"/>
        <end position="541"/>
    </location>
</feature>
<feature type="compositionally biased region" description="Polar residues" evidence="1">
    <location>
        <begin position="382"/>
        <end position="395"/>
    </location>
</feature>
<dbReference type="OrthoDB" id="5124837at2"/>
<dbReference type="Proteomes" id="UP000077701">
    <property type="component" value="Unassembled WGS sequence"/>
</dbReference>
<name>A0A161LK34_9ACTN</name>
<dbReference type="Gene3D" id="3.90.1720.10">
    <property type="entry name" value="endopeptidase domain like (from Nostoc punctiforme)"/>
    <property type="match status" value="1"/>
</dbReference>
<evidence type="ECO:0000313" key="3">
    <source>
        <dbReference type="EMBL" id="GAT66975.1"/>
    </source>
</evidence>
<feature type="region of interest" description="Disordered" evidence="1">
    <location>
        <begin position="340"/>
        <end position="376"/>
    </location>
</feature>
<feature type="region of interest" description="Disordered" evidence="1">
    <location>
        <begin position="201"/>
        <end position="288"/>
    </location>
</feature>
<gene>
    <name evidence="3" type="ORF">PS9374_02627</name>
</gene>
<evidence type="ECO:0000313" key="4">
    <source>
        <dbReference type="Proteomes" id="UP000077701"/>
    </source>
</evidence>
<accession>A0A161LK34</accession>
<feature type="compositionally biased region" description="Low complexity" evidence="1">
    <location>
        <begin position="207"/>
        <end position="232"/>
    </location>
</feature>
<feature type="compositionally biased region" description="Low complexity" evidence="1">
    <location>
        <begin position="239"/>
        <end position="277"/>
    </location>
</feature>
<reference evidence="4" key="2">
    <citation type="submission" date="2016-04" db="EMBL/GenBank/DDBJ databases">
        <title>Planomonospora sphaerica JCM9374 whole genome shotgun sequence.</title>
        <authorList>
            <person name="Suzuki T."/>
            <person name="Dohra H."/>
            <person name="Kodani S."/>
        </authorList>
    </citation>
    <scope>NUCLEOTIDE SEQUENCE [LARGE SCALE GENOMIC DNA]</scope>
    <source>
        <strain evidence="4">JCM 9374</strain>
    </source>
</reference>
<feature type="compositionally biased region" description="Basic residues" evidence="1">
    <location>
        <begin position="358"/>
        <end position="370"/>
    </location>
</feature>
<feature type="compositionally biased region" description="Basic residues" evidence="1">
    <location>
        <begin position="531"/>
        <end position="541"/>
    </location>
</feature>
<comment type="caution">
    <text evidence="3">The sequence shown here is derived from an EMBL/GenBank/DDBJ whole genome shotgun (WGS) entry which is preliminary data.</text>
</comment>
<proteinExistence type="predicted"/>
<dbReference type="STRING" id="161355.PS9374_02627"/>
<evidence type="ECO:0000256" key="1">
    <source>
        <dbReference type="SAM" id="MobiDB-lite"/>
    </source>
</evidence>
<reference evidence="3 4" key="1">
    <citation type="journal article" date="2016" name="Genome Announc.">
        <title>Draft Genome Sequence of Planomonospora sphaerica JCM9374, a Rare Actinomycete.</title>
        <authorList>
            <person name="Dohra H."/>
            <person name="Suzuki T."/>
            <person name="Inoue Y."/>
            <person name="Kodani S."/>
        </authorList>
    </citation>
    <scope>NUCLEOTIDE SEQUENCE [LARGE SCALE GENOMIC DNA]</scope>
    <source>
        <strain evidence="3 4">JCM 9374</strain>
    </source>
</reference>
<dbReference type="Pfam" id="PF05257">
    <property type="entry name" value="CHAP"/>
    <property type="match status" value="1"/>
</dbReference>
<keyword evidence="4" id="KW-1185">Reference proteome</keyword>
<organism evidence="3 4">
    <name type="scientific">Planomonospora sphaerica</name>
    <dbReference type="NCBI Taxonomy" id="161355"/>
    <lineage>
        <taxon>Bacteria</taxon>
        <taxon>Bacillati</taxon>
        <taxon>Actinomycetota</taxon>
        <taxon>Actinomycetes</taxon>
        <taxon>Streptosporangiales</taxon>
        <taxon>Streptosporangiaceae</taxon>
        <taxon>Planomonospora</taxon>
    </lineage>
</organism>
<protein>
    <submittedName>
        <fullName evidence="3">Amidase</fullName>
    </submittedName>
</protein>
<dbReference type="AlphaFoldDB" id="A0A161LK34"/>
<evidence type="ECO:0000259" key="2">
    <source>
        <dbReference type="Pfam" id="PF05257"/>
    </source>
</evidence>
<dbReference type="InterPro" id="IPR007921">
    <property type="entry name" value="CHAP_dom"/>
</dbReference>
<sequence>MTPEIEKFIELLESQLGYAEKSSGYTKFGDWYGSTVDIDEDFANAPWCDMYLSWAAKKLGYEDWIGQFAYTVYHAQWFKEQDAWGTTPKPGAIVFFDWTGTNKISHIDHVGIVTRVDGGTIHTIEGNIDGGVAKRKERDTSKVVGYGYPEKIKARLDREATEKQAVNTSADVSGGNSVFLEPPTSLFSVIPAPVPLPFGKEDASSEKAVQAAAEPARKAQAAQPPRKATPKAGMEKAPAKAAAAPEETASSGTTAEAAATAPVTASAPVPAAAGRTAPGKHAKPAAADTQAIATAPAAAGGLTPATPDLSSPTVLAPVLLAAAAIIAHTKIKQSGLRLAFSTGGSERPSRRAAGSHRTGGRRRAPGRRRLTAGAPLTRRSFASQEFSATRETPATSGVPVLPSVPETTVAAGLAPVPTSEFPSVTTPVARIEEAVSAERPRLPYQGRRRLRERPVVESSTFVQDAPLRGRRHRRAESSTFVQDAPLRGRRHRRTEPAVSTTIPAALPAEHGDLLAPAGPDLLDAPPSGGYRGRRRREAVPV</sequence>
<dbReference type="EMBL" id="BDCX01000005">
    <property type="protein sequence ID" value="GAT66975.1"/>
    <property type="molecule type" value="Genomic_DNA"/>
</dbReference>
<feature type="region of interest" description="Disordered" evidence="1">
    <location>
        <begin position="382"/>
        <end position="401"/>
    </location>
</feature>
<feature type="domain" description="Peptidase C51" evidence="2">
    <location>
        <begin position="44"/>
        <end position="127"/>
    </location>
</feature>
<feature type="compositionally biased region" description="Low complexity" evidence="1">
    <location>
        <begin position="513"/>
        <end position="528"/>
    </location>
</feature>
<dbReference type="RefSeq" id="WP_068897031.1">
    <property type="nucleotide sequence ID" value="NZ_BDCX01000005.1"/>
</dbReference>
<dbReference type="SUPFAM" id="SSF54001">
    <property type="entry name" value="Cysteine proteinases"/>
    <property type="match status" value="1"/>
</dbReference>